<dbReference type="EMBL" id="MRUL01000011">
    <property type="protein sequence ID" value="OON39070.1"/>
    <property type="molecule type" value="Genomic_DNA"/>
</dbReference>
<dbReference type="Gene3D" id="1.10.10.10">
    <property type="entry name" value="Winged helix-like DNA-binding domain superfamily/Winged helix DNA-binding domain"/>
    <property type="match status" value="1"/>
</dbReference>
<dbReference type="GO" id="GO:0003677">
    <property type="term" value="F:DNA binding"/>
    <property type="evidence" value="ECO:0007669"/>
    <property type="project" value="InterPro"/>
</dbReference>
<name>A0A1S8YJ84_9GAMM</name>
<dbReference type="InterPro" id="IPR010749">
    <property type="entry name" value="YfeC-like"/>
</dbReference>
<evidence type="ECO:0000313" key="3">
    <source>
        <dbReference type="Proteomes" id="UP000190667"/>
    </source>
</evidence>
<dbReference type="Pfam" id="PF07037">
    <property type="entry name" value="YfeC-like"/>
    <property type="match status" value="1"/>
</dbReference>
<dbReference type="InterPro" id="IPR003314">
    <property type="entry name" value="Mu-type_HTH"/>
</dbReference>
<dbReference type="InterPro" id="IPR036388">
    <property type="entry name" value="WH-like_DNA-bd_sf"/>
</dbReference>
<dbReference type="PROSITE" id="PS51702">
    <property type="entry name" value="HTH_MU"/>
    <property type="match status" value="1"/>
</dbReference>
<organism evidence="2 3">
    <name type="scientific">Izhakiella australiensis</name>
    <dbReference type="NCBI Taxonomy" id="1926881"/>
    <lineage>
        <taxon>Bacteria</taxon>
        <taxon>Pseudomonadati</taxon>
        <taxon>Pseudomonadota</taxon>
        <taxon>Gammaproteobacteria</taxon>
        <taxon>Enterobacterales</taxon>
        <taxon>Erwiniaceae</taxon>
        <taxon>Izhakiella</taxon>
    </lineage>
</organism>
<dbReference type="STRING" id="1926881.BTJ39_15620"/>
<sequence length="118" mass="13639">MKKEWLTPQEIAQQTGYTRQTINKWINREHWTTAPRKGIQGGRGRKVLIDERVRQFLKTSARQVAEDGSHYRPSGRKDPLTNLLVTSVQQMTNDEREKLTALLLREGILGMLNRLGIN</sequence>
<dbReference type="Proteomes" id="UP000190667">
    <property type="component" value="Unassembled WGS sequence"/>
</dbReference>
<protein>
    <recommendedName>
        <fullName evidence="1">HTH Mu-type domain-containing protein</fullName>
    </recommendedName>
</protein>
<keyword evidence="3" id="KW-1185">Reference proteome</keyword>
<feature type="domain" description="HTH Mu-type" evidence="1">
    <location>
        <begin position="2"/>
        <end position="65"/>
    </location>
</feature>
<dbReference type="OrthoDB" id="6538337at2"/>
<gene>
    <name evidence="2" type="ORF">BTJ39_15620</name>
</gene>
<comment type="caution">
    <text evidence="2">The sequence shown here is derived from an EMBL/GenBank/DDBJ whole genome shotgun (WGS) entry which is preliminary data.</text>
</comment>
<dbReference type="AlphaFoldDB" id="A0A1S8YJ84"/>
<evidence type="ECO:0000313" key="2">
    <source>
        <dbReference type="EMBL" id="OON39070.1"/>
    </source>
</evidence>
<proteinExistence type="predicted"/>
<evidence type="ECO:0000259" key="1">
    <source>
        <dbReference type="PROSITE" id="PS51702"/>
    </source>
</evidence>
<accession>A0A1S8YJ84</accession>
<dbReference type="SUPFAM" id="SSF46955">
    <property type="entry name" value="Putative DNA-binding domain"/>
    <property type="match status" value="1"/>
</dbReference>
<dbReference type="RefSeq" id="WP_078003619.1">
    <property type="nucleotide sequence ID" value="NZ_MRUL01000011.1"/>
</dbReference>
<reference evidence="2 3" key="1">
    <citation type="submission" date="2016-12" db="EMBL/GenBank/DDBJ databases">
        <title>Izhakiella australiana sp. nov. of genus Izhakiella isolated from Australian desert.</title>
        <authorList>
            <person name="Ji M."/>
        </authorList>
    </citation>
    <scope>NUCLEOTIDE SEQUENCE [LARGE SCALE GENOMIC DNA]</scope>
    <source>
        <strain evidence="2 3">D4N98</strain>
    </source>
</reference>
<dbReference type="InterPro" id="IPR009061">
    <property type="entry name" value="DNA-bd_dom_put_sf"/>
</dbReference>